<protein>
    <recommendedName>
        <fullName evidence="3">2-nitropropane dioxygenase</fullName>
    </recommendedName>
</protein>
<dbReference type="Pfam" id="PF14907">
    <property type="entry name" value="NTP_transf_5"/>
    <property type="match status" value="1"/>
</dbReference>
<sequence>MEELSTNAPVEPRLRITHALLQDLADGCGADVLHIKGSAIHPELAEGRGVSSDCDVLVRPAHVAAYLAAMKATGWEMRTSFEQGSVFAHAATLYHPVWGTTDLHRSYPGLAAEAADVFTALWAQRDGMDLGGRTVQVPSRSDQALLLLMHAARSDGPKAEHDFDRTWTSATAQERAALEARAGELQGLAALLVLTDEGDGVRRERARSMQDFHLWDAVISGANPTEVWSARLQDARGVRGKLAVAWSAAHINRDHLALRLGHQPSDREVRQEWLDRLRRGGRRLLQMVRRRS</sequence>
<evidence type="ECO:0000313" key="2">
    <source>
        <dbReference type="Proteomes" id="UP000568050"/>
    </source>
</evidence>
<dbReference type="AlphaFoldDB" id="A0A839QTW2"/>
<evidence type="ECO:0008006" key="3">
    <source>
        <dbReference type="Google" id="ProtNLM"/>
    </source>
</evidence>
<name>A0A839QTW2_9MICO</name>
<proteinExistence type="predicted"/>
<dbReference type="Proteomes" id="UP000568050">
    <property type="component" value="Unassembled WGS sequence"/>
</dbReference>
<dbReference type="EMBL" id="JACHWP010000006">
    <property type="protein sequence ID" value="MBB3023512.1"/>
    <property type="molecule type" value="Genomic_DNA"/>
</dbReference>
<gene>
    <name evidence="1" type="ORF">FHX50_001809</name>
</gene>
<keyword evidence="2" id="KW-1185">Reference proteome</keyword>
<evidence type="ECO:0000313" key="1">
    <source>
        <dbReference type="EMBL" id="MBB3023512.1"/>
    </source>
</evidence>
<accession>A0A839QTW2</accession>
<dbReference type="RefSeq" id="WP_183376752.1">
    <property type="nucleotide sequence ID" value="NZ_CBCSFZ010000011.1"/>
</dbReference>
<organism evidence="1 2">
    <name type="scientific">Helcobacillus massiliensis</name>
    <dbReference type="NCBI Taxonomy" id="521392"/>
    <lineage>
        <taxon>Bacteria</taxon>
        <taxon>Bacillati</taxon>
        <taxon>Actinomycetota</taxon>
        <taxon>Actinomycetes</taxon>
        <taxon>Micrococcales</taxon>
        <taxon>Dermabacteraceae</taxon>
        <taxon>Helcobacillus</taxon>
    </lineage>
</organism>
<reference evidence="1 2" key="1">
    <citation type="submission" date="2020-08" db="EMBL/GenBank/DDBJ databases">
        <title>Sequencing the genomes of 1000 actinobacteria strains.</title>
        <authorList>
            <person name="Klenk H.-P."/>
        </authorList>
    </citation>
    <scope>NUCLEOTIDE SEQUENCE [LARGE SCALE GENOMIC DNA]</scope>
    <source>
        <strain evidence="1 2">DSM 23040</strain>
    </source>
</reference>
<dbReference type="InterPro" id="IPR039498">
    <property type="entry name" value="NTP_transf_5"/>
</dbReference>
<comment type="caution">
    <text evidence="1">The sequence shown here is derived from an EMBL/GenBank/DDBJ whole genome shotgun (WGS) entry which is preliminary data.</text>
</comment>